<dbReference type="PANTHER" id="PTHR43679:SF2">
    <property type="entry name" value="OCTANOYL-[GCVH]:PROTEIN N-OCTANOYLTRANSFERASE"/>
    <property type="match status" value="1"/>
</dbReference>
<reference evidence="2" key="1">
    <citation type="submission" date="2021-01" db="EMBL/GenBank/DDBJ databases">
        <title>Modified the classification status of verrucomicrobia.</title>
        <authorList>
            <person name="Feng X."/>
        </authorList>
    </citation>
    <scope>NUCLEOTIDE SEQUENCE</scope>
    <source>
        <strain evidence="2">KCTC 22041</strain>
    </source>
</reference>
<dbReference type="Gene3D" id="3.30.930.10">
    <property type="entry name" value="Bira Bifunctional Protein, Domain 2"/>
    <property type="match status" value="1"/>
</dbReference>
<dbReference type="AlphaFoldDB" id="A0A934S923"/>
<dbReference type="Pfam" id="PF21948">
    <property type="entry name" value="LplA-B_cat"/>
    <property type="match status" value="1"/>
</dbReference>
<dbReference type="InterPro" id="IPR050664">
    <property type="entry name" value="Octanoyltrans_LipM/LipL"/>
</dbReference>
<gene>
    <name evidence="2" type="ORF">JIN85_14300</name>
</gene>
<sequence length="216" mass="23859">MILDRLQLWQDPERRSGPEAMAVDEWLLETSEAPILRVYEWAGDWASLGYFGDFYEASRQIPGVRWVRRRSGGGVVDHRRDWTYTLVVPIGWPMATLRGAESYRQIHAALAEALRAEGIATELGNGETETGAALCFENPVCHDLVAADGRKLAGAGQRRTKFGLLHQGSVALPGNASRAEALASVIAEKWQAIDLQPPVDLIRNKAVSRFPEIVVV</sequence>
<dbReference type="InterPro" id="IPR004143">
    <property type="entry name" value="BPL_LPL_catalytic"/>
</dbReference>
<dbReference type="Proteomes" id="UP000603141">
    <property type="component" value="Unassembled WGS sequence"/>
</dbReference>
<keyword evidence="3" id="KW-1185">Reference proteome</keyword>
<protein>
    <recommendedName>
        <fullName evidence="1">BPL/LPL catalytic domain-containing protein</fullName>
    </recommendedName>
</protein>
<dbReference type="InterPro" id="IPR045864">
    <property type="entry name" value="aa-tRNA-synth_II/BPL/LPL"/>
</dbReference>
<evidence type="ECO:0000259" key="1">
    <source>
        <dbReference type="PROSITE" id="PS51733"/>
    </source>
</evidence>
<evidence type="ECO:0000313" key="2">
    <source>
        <dbReference type="EMBL" id="MBK1883590.1"/>
    </source>
</evidence>
<feature type="domain" description="BPL/LPL catalytic" evidence="1">
    <location>
        <begin position="30"/>
        <end position="216"/>
    </location>
</feature>
<dbReference type="SUPFAM" id="SSF55681">
    <property type="entry name" value="Class II aaRS and biotin synthetases"/>
    <property type="match status" value="1"/>
</dbReference>
<accession>A0A934S923</accession>
<proteinExistence type="predicted"/>
<organism evidence="2 3">
    <name type="scientific">Luteolibacter pohnpeiensis</name>
    <dbReference type="NCBI Taxonomy" id="454153"/>
    <lineage>
        <taxon>Bacteria</taxon>
        <taxon>Pseudomonadati</taxon>
        <taxon>Verrucomicrobiota</taxon>
        <taxon>Verrucomicrobiia</taxon>
        <taxon>Verrucomicrobiales</taxon>
        <taxon>Verrucomicrobiaceae</taxon>
        <taxon>Luteolibacter</taxon>
    </lineage>
</organism>
<comment type="caution">
    <text evidence="2">The sequence shown here is derived from an EMBL/GenBank/DDBJ whole genome shotgun (WGS) entry which is preliminary data.</text>
</comment>
<evidence type="ECO:0000313" key="3">
    <source>
        <dbReference type="Proteomes" id="UP000603141"/>
    </source>
</evidence>
<dbReference type="EMBL" id="JAENIJ010000024">
    <property type="protein sequence ID" value="MBK1883590.1"/>
    <property type="molecule type" value="Genomic_DNA"/>
</dbReference>
<dbReference type="PROSITE" id="PS51733">
    <property type="entry name" value="BPL_LPL_CATALYTIC"/>
    <property type="match status" value="1"/>
</dbReference>
<name>A0A934S923_9BACT</name>
<dbReference type="PANTHER" id="PTHR43679">
    <property type="entry name" value="OCTANOYLTRANSFERASE LIPM-RELATED"/>
    <property type="match status" value="1"/>
</dbReference>